<evidence type="ECO:0000313" key="5">
    <source>
        <dbReference type="Proteomes" id="UP001500220"/>
    </source>
</evidence>
<organism evidence="3 4">
    <name type="scientific">Saccharopolyspora thermophila</name>
    <dbReference type="NCBI Taxonomy" id="89367"/>
    <lineage>
        <taxon>Bacteria</taxon>
        <taxon>Bacillati</taxon>
        <taxon>Actinomycetota</taxon>
        <taxon>Actinomycetes</taxon>
        <taxon>Pseudonocardiales</taxon>
        <taxon>Pseudonocardiaceae</taxon>
        <taxon>Saccharopolyspora</taxon>
    </lineage>
</organism>
<protein>
    <submittedName>
        <fullName evidence="3">Uncharacterized protein</fullName>
    </submittedName>
</protein>
<dbReference type="AlphaFoldDB" id="A0A917KBK8"/>
<gene>
    <name evidence="2" type="ORF">GCM10009545_05430</name>
    <name evidence="3" type="ORF">GCM10011581_47660</name>
</gene>
<dbReference type="EMBL" id="BMMT01000024">
    <property type="protein sequence ID" value="GGJ05068.1"/>
    <property type="molecule type" value="Genomic_DNA"/>
</dbReference>
<keyword evidence="5" id="KW-1185">Reference proteome</keyword>
<reference evidence="3 4" key="1">
    <citation type="journal article" date="2014" name="Int. J. Syst. Evol. Microbiol.">
        <title>Complete genome sequence of Corynebacterium casei LMG S-19264T (=DSM 44701T), isolated from a smear-ripened cheese.</title>
        <authorList>
            <consortium name="US DOE Joint Genome Institute (JGI-PGF)"/>
            <person name="Walter F."/>
            <person name="Albersmeier A."/>
            <person name="Kalinowski J."/>
            <person name="Ruckert C."/>
        </authorList>
    </citation>
    <scope>NUCLEOTIDE SEQUENCE [LARGE SCALE GENOMIC DNA]</scope>
    <source>
        <strain evidence="3 4">CGMCC 4.7206</strain>
    </source>
</reference>
<reference evidence="2" key="4">
    <citation type="submission" date="2023-12" db="EMBL/GenBank/DDBJ databases">
        <authorList>
            <person name="Sun Q."/>
            <person name="Inoue M."/>
        </authorList>
    </citation>
    <scope>NUCLEOTIDE SEQUENCE</scope>
    <source>
        <strain evidence="2">JCM 10664</strain>
    </source>
</reference>
<accession>A0A917KBK8</accession>
<sequence>MAAAGRAREGVQGADPDLVAVVSQQLHGPGEPLVGNPVPVQLRTSALQLVPFPLMICCRCSSTRRRRSLSHRAYNATTDPAASPPVRSASAPVVRGSKKRSAALTPTRATTATAMVATNPNFRSRMRGILPWH</sequence>
<reference evidence="2 5" key="2">
    <citation type="journal article" date="2019" name="Int. J. Syst. Evol. Microbiol.">
        <title>The Global Catalogue of Microorganisms (GCM) 10K type strain sequencing project: providing services to taxonomists for standard genome sequencing and annotation.</title>
        <authorList>
            <consortium name="The Broad Institute Genomics Platform"/>
            <consortium name="The Broad Institute Genome Sequencing Center for Infectious Disease"/>
            <person name="Wu L."/>
            <person name="Ma J."/>
        </authorList>
    </citation>
    <scope>NUCLEOTIDE SEQUENCE [LARGE SCALE GENOMIC DNA]</scope>
    <source>
        <strain evidence="2 5">JCM 10664</strain>
    </source>
</reference>
<dbReference type="Proteomes" id="UP000597989">
    <property type="component" value="Unassembled WGS sequence"/>
</dbReference>
<reference evidence="3" key="3">
    <citation type="submission" date="2020-09" db="EMBL/GenBank/DDBJ databases">
        <authorList>
            <person name="Sun Q."/>
            <person name="Zhou Y."/>
        </authorList>
    </citation>
    <scope>NUCLEOTIDE SEQUENCE</scope>
    <source>
        <strain evidence="3">CGMCC 4.7206</strain>
    </source>
</reference>
<dbReference type="Proteomes" id="UP001500220">
    <property type="component" value="Unassembled WGS sequence"/>
</dbReference>
<evidence type="ECO:0000256" key="1">
    <source>
        <dbReference type="SAM" id="MobiDB-lite"/>
    </source>
</evidence>
<evidence type="ECO:0000313" key="4">
    <source>
        <dbReference type="Proteomes" id="UP000597989"/>
    </source>
</evidence>
<dbReference type="EMBL" id="BAAAHC010000003">
    <property type="protein sequence ID" value="GAA0506315.1"/>
    <property type="molecule type" value="Genomic_DNA"/>
</dbReference>
<comment type="caution">
    <text evidence="3">The sequence shown here is derived from an EMBL/GenBank/DDBJ whole genome shotgun (WGS) entry which is preliminary data.</text>
</comment>
<feature type="compositionally biased region" description="Low complexity" evidence="1">
    <location>
        <begin position="80"/>
        <end position="95"/>
    </location>
</feature>
<feature type="region of interest" description="Disordered" evidence="1">
    <location>
        <begin position="73"/>
        <end position="105"/>
    </location>
</feature>
<evidence type="ECO:0000313" key="2">
    <source>
        <dbReference type="EMBL" id="GAA0506315.1"/>
    </source>
</evidence>
<name>A0A917KBK8_9PSEU</name>
<evidence type="ECO:0000313" key="3">
    <source>
        <dbReference type="EMBL" id="GGJ05068.1"/>
    </source>
</evidence>
<proteinExistence type="predicted"/>